<proteinExistence type="predicted"/>
<dbReference type="SUPFAM" id="SSF48403">
    <property type="entry name" value="Ankyrin repeat"/>
    <property type="match status" value="1"/>
</dbReference>
<organism evidence="1 2">
    <name type="scientific">Meganyctiphanes norvegica</name>
    <name type="common">Northern krill</name>
    <name type="synonym">Thysanopoda norvegica</name>
    <dbReference type="NCBI Taxonomy" id="48144"/>
    <lineage>
        <taxon>Eukaryota</taxon>
        <taxon>Metazoa</taxon>
        <taxon>Ecdysozoa</taxon>
        <taxon>Arthropoda</taxon>
        <taxon>Crustacea</taxon>
        <taxon>Multicrustacea</taxon>
        <taxon>Malacostraca</taxon>
        <taxon>Eumalacostraca</taxon>
        <taxon>Eucarida</taxon>
        <taxon>Euphausiacea</taxon>
        <taxon>Euphausiidae</taxon>
        <taxon>Meganyctiphanes</taxon>
    </lineage>
</organism>
<dbReference type="Gene3D" id="1.25.40.20">
    <property type="entry name" value="Ankyrin repeat-containing domain"/>
    <property type="match status" value="1"/>
</dbReference>
<accession>A0AAV2R9U8</accession>
<dbReference type="Proteomes" id="UP001497623">
    <property type="component" value="Unassembled WGS sequence"/>
</dbReference>
<protein>
    <submittedName>
        <fullName evidence="1">Uncharacterized protein</fullName>
    </submittedName>
</protein>
<name>A0AAV2R9U8_MEGNR</name>
<dbReference type="EMBL" id="CAXKWB010017621">
    <property type="protein sequence ID" value="CAL4119425.1"/>
    <property type="molecule type" value="Genomic_DNA"/>
</dbReference>
<gene>
    <name evidence="1" type="ORF">MNOR_LOCUS21676</name>
</gene>
<dbReference type="InterPro" id="IPR036770">
    <property type="entry name" value="Ankyrin_rpt-contain_sf"/>
</dbReference>
<feature type="non-terminal residue" evidence="1">
    <location>
        <position position="1"/>
    </location>
</feature>
<evidence type="ECO:0000313" key="1">
    <source>
        <dbReference type="EMBL" id="CAL4119425.1"/>
    </source>
</evidence>
<reference evidence="1 2" key="1">
    <citation type="submission" date="2024-05" db="EMBL/GenBank/DDBJ databases">
        <authorList>
            <person name="Wallberg A."/>
        </authorList>
    </citation>
    <scope>NUCLEOTIDE SEQUENCE [LARGE SCALE GENOMIC DNA]</scope>
</reference>
<sequence>KCEELGEINHASALNKFEDLVVAVRDNDIKQIIDLLREHVPMLPILAQNDPLVEAIRNGHRDVVFLLLCAGVPMCNCSIDDLTPLEAAHNTLGLPALFPALMQKIYSDRLTSEISKISTQDDLHKCLAEGLRNIKGSILTKGDKSRWKFTESVGNRDLEARKLLVAASGLGLSLTVQLLGLEDVELRPLPKEDSPVDKAQEGNHLDTLYALCRDLKMAHKDSMILERLESDLLMTECNMLEKYAADDKIKLLIGLDELKVKTFLE</sequence>
<comment type="caution">
    <text evidence="1">The sequence shown here is derived from an EMBL/GenBank/DDBJ whole genome shotgun (WGS) entry which is preliminary data.</text>
</comment>
<evidence type="ECO:0000313" key="2">
    <source>
        <dbReference type="Proteomes" id="UP001497623"/>
    </source>
</evidence>
<dbReference type="AlphaFoldDB" id="A0AAV2R9U8"/>
<keyword evidence="2" id="KW-1185">Reference proteome</keyword>